<gene>
    <name evidence="2" type="ORF">QTG54_010685</name>
</gene>
<evidence type="ECO:0000256" key="1">
    <source>
        <dbReference type="SAM" id="SignalP"/>
    </source>
</evidence>
<evidence type="ECO:0008006" key="4">
    <source>
        <dbReference type="Google" id="ProtNLM"/>
    </source>
</evidence>
<protein>
    <recommendedName>
        <fullName evidence="4">Phospholipase B-like</fullName>
    </recommendedName>
</protein>
<dbReference type="AlphaFoldDB" id="A0AAD8Y3V9"/>
<name>A0AAD8Y3V9_9STRA</name>
<dbReference type="EMBL" id="JATAAI010000020">
    <property type="protein sequence ID" value="KAK1738655.1"/>
    <property type="molecule type" value="Genomic_DNA"/>
</dbReference>
<keyword evidence="3" id="KW-1185">Reference proteome</keyword>
<organism evidence="2 3">
    <name type="scientific">Skeletonema marinoi</name>
    <dbReference type="NCBI Taxonomy" id="267567"/>
    <lineage>
        <taxon>Eukaryota</taxon>
        <taxon>Sar</taxon>
        <taxon>Stramenopiles</taxon>
        <taxon>Ochrophyta</taxon>
        <taxon>Bacillariophyta</taxon>
        <taxon>Coscinodiscophyceae</taxon>
        <taxon>Thalassiosirophycidae</taxon>
        <taxon>Thalassiosirales</taxon>
        <taxon>Skeletonemataceae</taxon>
        <taxon>Skeletonema</taxon>
        <taxon>Skeletonema marinoi-dohrnii complex</taxon>
    </lineage>
</organism>
<accession>A0AAD8Y3V9</accession>
<sequence length="261" mass="28457">MNNARNLALILAIHAGSASAVEKKSSSSLRQVAADAAAFLRIEHKHHSTPTADGPTATDLPRFGGEQGNACRRAALEKFKNDESIQVKKDALLAIMATDLYHTAVERCGPEIQMYDRASGLVCLLEEESSYNTTYASFWGGNNSDYGYVYYDGAYDLATMMEYTLSFTVLSSNVGCLADCYLGGDGCTELENWLTYSGTICKEQFCSLKWGEIDEAYHALRVCAAQAIAQPTDGDKDEYVSATHSNQVTSNLCAFNYCTSN</sequence>
<feature type="chain" id="PRO_5042013738" description="Phospholipase B-like" evidence="1">
    <location>
        <begin position="21"/>
        <end position="261"/>
    </location>
</feature>
<evidence type="ECO:0000313" key="3">
    <source>
        <dbReference type="Proteomes" id="UP001224775"/>
    </source>
</evidence>
<comment type="caution">
    <text evidence="2">The sequence shown here is derived from an EMBL/GenBank/DDBJ whole genome shotgun (WGS) entry which is preliminary data.</text>
</comment>
<reference evidence="2" key="1">
    <citation type="submission" date="2023-06" db="EMBL/GenBank/DDBJ databases">
        <title>Survivors Of The Sea: Transcriptome response of Skeletonema marinoi to long-term dormancy.</title>
        <authorList>
            <person name="Pinder M.I.M."/>
            <person name="Kourtchenko O."/>
            <person name="Robertson E.K."/>
            <person name="Larsson T."/>
            <person name="Maumus F."/>
            <person name="Osuna-Cruz C.M."/>
            <person name="Vancaester E."/>
            <person name="Stenow R."/>
            <person name="Vandepoele K."/>
            <person name="Ploug H."/>
            <person name="Bruchert V."/>
            <person name="Godhe A."/>
            <person name="Topel M."/>
        </authorList>
    </citation>
    <scope>NUCLEOTIDE SEQUENCE</scope>
    <source>
        <strain evidence="2">R05AC</strain>
    </source>
</reference>
<keyword evidence="1" id="KW-0732">Signal</keyword>
<proteinExistence type="predicted"/>
<feature type="signal peptide" evidence="1">
    <location>
        <begin position="1"/>
        <end position="20"/>
    </location>
</feature>
<dbReference type="Proteomes" id="UP001224775">
    <property type="component" value="Unassembled WGS sequence"/>
</dbReference>
<evidence type="ECO:0000313" key="2">
    <source>
        <dbReference type="EMBL" id="KAK1738655.1"/>
    </source>
</evidence>